<dbReference type="Pfam" id="PF18758">
    <property type="entry name" value="KDZ"/>
    <property type="match status" value="1"/>
</dbReference>
<reference evidence="3 4" key="1">
    <citation type="submission" date="2024-02" db="EMBL/GenBank/DDBJ databases">
        <title>A draft genome for the cacao thread blight pathogen Marasmius crinis-equi.</title>
        <authorList>
            <person name="Cohen S.P."/>
            <person name="Baruah I.K."/>
            <person name="Amoako-Attah I."/>
            <person name="Bukari Y."/>
            <person name="Meinhardt L.W."/>
            <person name="Bailey B.A."/>
        </authorList>
    </citation>
    <scope>NUCLEOTIDE SEQUENCE [LARGE SCALE GENOMIC DNA]</scope>
    <source>
        <strain evidence="3 4">GH-76</strain>
    </source>
</reference>
<feature type="compositionally biased region" description="Basic and acidic residues" evidence="1">
    <location>
        <begin position="878"/>
        <end position="891"/>
    </location>
</feature>
<dbReference type="PANTHER" id="PTHR33096">
    <property type="entry name" value="CXC2 DOMAIN-CONTAINING PROTEIN"/>
    <property type="match status" value="1"/>
</dbReference>
<dbReference type="Proteomes" id="UP001465976">
    <property type="component" value="Unassembled WGS sequence"/>
</dbReference>
<feature type="domain" description="CxC2-like cysteine cluster KDZ transposase-associated" evidence="2">
    <location>
        <begin position="198"/>
        <end position="303"/>
    </location>
</feature>
<feature type="compositionally biased region" description="Basic and acidic residues" evidence="1">
    <location>
        <begin position="51"/>
        <end position="62"/>
    </location>
</feature>
<dbReference type="PANTHER" id="PTHR33096:SF1">
    <property type="entry name" value="CXC1-LIKE CYSTEINE CLUSTER ASSOCIATED WITH KDZ TRANSPOSASES DOMAIN-CONTAINING PROTEIN"/>
    <property type="match status" value="1"/>
</dbReference>
<dbReference type="InterPro" id="IPR041457">
    <property type="entry name" value="CxC2_KDZ-assoc"/>
</dbReference>
<feature type="compositionally biased region" description="Acidic residues" evidence="1">
    <location>
        <begin position="892"/>
        <end position="911"/>
    </location>
</feature>
<evidence type="ECO:0000256" key="1">
    <source>
        <dbReference type="SAM" id="MobiDB-lite"/>
    </source>
</evidence>
<accession>A0ABR3F5B2</accession>
<feature type="region of interest" description="Disordered" evidence="1">
    <location>
        <begin position="28"/>
        <end position="62"/>
    </location>
</feature>
<name>A0ABR3F5B2_9AGAR</name>
<feature type="region of interest" description="Disordered" evidence="1">
    <location>
        <begin position="89"/>
        <end position="108"/>
    </location>
</feature>
<dbReference type="InterPro" id="IPR040521">
    <property type="entry name" value="KDZ"/>
</dbReference>
<feature type="compositionally biased region" description="Acidic residues" evidence="1">
    <location>
        <begin position="1033"/>
        <end position="1071"/>
    </location>
</feature>
<organism evidence="3 4">
    <name type="scientific">Marasmius crinis-equi</name>
    <dbReference type="NCBI Taxonomy" id="585013"/>
    <lineage>
        <taxon>Eukaryota</taxon>
        <taxon>Fungi</taxon>
        <taxon>Dikarya</taxon>
        <taxon>Basidiomycota</taxon>
        <taxon>Agaricomycotina</taxon>
        <taxon>Agaricomycetes</taxon>
        <taxon>Agaricomycetidae</taxon>
        <taxon>Agaricales</taxon>
        <taxon>Marasmiineae</taxon>
        <taxon>Marasmiaceae</taxon>
        <taxon>Marasmius</taxon>
    </lineage>
</organism>
<evidence type="ECO:0000313" key="4">
    <source>
        <dbReference type="Proteomes" id="UP001465976"/>
    </source>
</evidence>
<feature type="compositionally biased region" description="Basic and acidic residues" evidence="1">
    <location>
        <begin position="1015"/>
        <end position="1032"/>
    </location>
</feature>
<evidence type="ECO:0000259" key="2">
    <source>
        <dbReference type="Pfam" id="PF18803"/>
    </source>
</evidence>
<feature type="region of interest" description="Disordered" evidence="1">
    <location>
        <begin position="873"/>
        <end position="911"/>
    </location>
</feature>
<dbReference type="Pfam" id="PF18803">
    <property type="entry name" value="CxC2"/>
    <property type="match status" value="1"/>
</dbReference>
<keyword evidence="4" id="KW-1185">Reference proteome</keyword>
<evidence type="ECO:0000313" key="3">
    <source>
        <dbReference type="EMBL" id="KAL0570387.1"/>
    </source>
</evidence>
<sequence>MAPHKRPNVYTYRVDKRDYESVFAQTVNVSSSSGRALDPKNPSPMKGRTPWTDKREWEPDDNKAFALDSDEKLYKIELRGEPFDFDAPDVWSSHEPPSNNKKRKRSKRSRRPGTWWKERYRQEYLDELIRGDGRGDYRFSECMDCKARDGKIGTGVVRCDECFHGDLMCQECCVRCHCLNPLHKVECWSRGSFEKTSLQFLGLVIRLNHISSRCPNPQKSHQKLQILDINGIHNVTVEFCDCERKVKPYIQLLQRQIYPATQSVIKTCATFRLLDHLHLLSLVGKGGTYDFYKFLEKTTCNTGLDIPPPRYRILQRMLIQWRHLKMLKRGGWGQVDNGIATMTEGELAVLCLSCPRPDINLDSGWEKVPLYKQFLYSLMVCVDFNFRLKGQLVSSWTRDPGLGDGWSYFVPRKPYEEYIKKHVSEDNVSTCSGFVALAQQNPRSSKGLRYTGVGATVCARSEMVLANGVANLEKGERYSNSDFMVSYALKAYLPFLLMLIIAYDIACQWMINLNRRMEDDWNENLRIPAAITTVPVIPKFHHPAHQDEDHNKYNCNFVQGLGHSDCECCERLWSVTNAAAPSTKPMGPGSRLVVLNDHFRYYNWGKYVGMGATLARRYVQAVKARNQQQEAHRGLTESLPEELRENWERRCHEWEEKPWNEKGESPFSSKQEFMSLHMVEEELEAYERDRVKKGGAVYHSTSAGVFLVLRMELEESQRKIKALTKANHMPSATLSKTIAEQHTKLGTHPTNLHPGLLRVITALGEDLGDGLNEDQNAEEIQIWMPSAIPSGRREGVCVEGLVETEVKLRTAQCHDALDSIRHTLRLESHMLLFKFQNISGQRDGVKSRTVINGVHERAKVFAQGELQVLRDVNVRSYTDPERGPGRRGTREDEVDEDEPPVPADDGDEIDLVSEDRIDLEDDNDENDELLLEVWARSRAQSCRAQEEVELLREEMQRTLRFLMWKGKWWRERAKGRPEAGGAQQEGIRAYAYAQERIQLRLESKFRLMWSQPLQDMERETRVADEEEGRQVELEGDGDDEDVLNDEEGDEEEEGGKESNDDSDGNVTEDEE</sequence>
<comment type="caution">
    <text evidence="3">The sequence shown here is derived from an EMBL/GenBank/DDBJ whole genome shotgun (WGS) entry which is preliminary data.</text>
</comment>
<proteinExistence type="predicted"/>
<dbReference type="EMBL" id="JBAHYK010000944">
    <property type="protein sequence ID" value="KAL0570387.1"/>
    <property type="molecule type" value="Genomic_DNA"/>
</dbReference>
<protein>
    <recommendedName>
        <fullName evidence="2">CxC2-like cysteine cluster KDZ transposase-associated domain-containing protein</fullName>
    </recommendedName>
</protein>
<feature type="region of interest" description="Disordered" evidence="1">
    <location>
        <begin position="1015"/>
        <end position="1071"/>
    </location>
</feature>
<gene>
    <name evidence="3" type="ORF">V5O48_011577</name>
</gene>